<feature type="region of interest" description="Disordered" evidence="1">
    <location>
        <begin position="344"/>
        <end position="365"/>
    </location>
</feature>
<dbReference type="OMA" id="INHWIEI"/>
<feature type="compositionally biased region" description="Polar residues" evidence="1">
    <location>
        <begin position="345"/>
        <end position="365"/>
    </location>
</feature>
<comment type="caution">
    <text evidence="2">The sequence shown here is derived from an EMBL/GenBank/DDBJ whole genome shotgun (WGS) entry which is preliminary data.</text>
</comment>
<protein>
    <submittedName>
        <fullName evidence="2">Uncharacterized protein</fullName>
    </submittedName>
</protein>
<dbReference type="AlphaFoldDB" id="A0A1C7LYR9"/>
<dbReference type="Pfam" id="PF11927">
    <property type="entry name" value="HODM_asu-like"/>
    <property type="match status" value="1"/>
</dbReference>
<gene>
    <name evidence="2" type="ORF">A0H81_10273</name>
</gene>
<dbReference type="EMBL" id="LUGG01000015">
    <property type="protein sequence ID" value="OBZ69863.1"/>
    <property type="molecule type" value="Genomic_DNA"/>
</dbReference>
<evidence type="ECO:0000313" key="3">
    <source>
        <dbReference type="Proteomes" id="UP000092993"/>
    </source>
</evidence>
<dbReference type="Proteomes" id="UP000092993">
    <property type="component" value="Unassembled WGS sequence"/>
</dbReference>
<sequence>MPGPIDPDPALDFDLTKATTRNHVYVNKTLRHPYFQTMAHQPMHINHWIEIDKEYQWYLAEKAKVIKEQGKKVLDSLPENDDACAELLEILVDYLIKRYPTLFSKLDKESGDGIWNKVTDEKLVGLTGKSGVDALLMVSRLVQDDFLMARERADGHIYLVGGLVGFPGFYLLSETIGRAVHTIHAPVPYFNQKLLMSVERTLKRFGPDQSFERSSWSIVDDRNLFWHHSVSESIHEQLHAKDLWLRVDHQTFRKLPRTQVIVFGVHPMMKRMEDLEDSPLVPALLAKIHTDSEQCLLDYKGAPKYSELLIPYLRELTQRQIERGLIQASDDVREFRDLVKDGRIPNTQSSLAEPTESETLIGQMG</sequence>
<accession>A0A1C7LYR9</accession>
<organism evidence="2 3">
    <name type="scientific">Grifola frondosa</name>
    <name type="common">Maitake</name>
    <name type="synonym">Polyporus frondosus</name>
    <dbReference type="NCBI Taxonomy" id="5627"/>
    <lineage>
        <taxon>Eukaryota</taxon>
        <taxon>Fungi</taxon>
        <taxon>Dikarya</taxon>
        <taxon>Basidiomycota</taxon>
        <taxon>Agaricomycotina</taxon>
        <taxon>Agaricomycetes</taxon>
        <taxon>Polyporales</taxon>
        <taxon>Grifolaceae</taxon>
        <taxon>Grifola</taxon>
    </lineage>
</organism>
<dbReference type="STRING" id="5627.A0A1C7LYR9"/>
<proteinExistence type="predicted"/>
<dbReference type="InterPro" id="IPR021848">
    <property type="entry name" value="HODM_asu-like"/>
</dbReference>
<evidence type="ECO:0000313" key="2">
    <source>
        <dbReference type="EMBL" id="OBZ69863.1"/>
    </source>
</evidence>
<reference evidence="2 3" key="1">
    <citation type="submission" date="2016-03" db="EMBL/GenBank/DDBJ databases">
        <title>Whole genome sequencing of Grifola frondosa 9006-11.</title>
        <authorList>
            <person name="Min B."/>
            <person name="Park H."/>
            <person name="Kim J.-G."/>
            <person name="Cho H."/>
            <person name="Oh Y.-L."/>
            <person name="Kong W.-S."/>
            <person name="Choi I.-G."/>
        </authorList>
    </citation>
    <scope>NUCLEOTIDE SEQUENCE [LARGE SCALE GENOMIC DNA]</scope>
    <source>
        <strain evidence="2 3">9006-11</strain>
    </source>
</reference>
<name>A0A1C7LYR9_GRIFR</name>
<evidence type="ECO:0000256" key="1">
    <source>
        <dbReference type="SAM" id="MobiDB-lite"/>
    </source>
</evidence>
<dbReference type="OrthoDB" id="5043642at2759"/>
<keyword evidence="3" id="KW-1185">Reference proteome</keyword>